<name>A0ACB9BQF6_CICIN</name>
<evidence type="ECO:0000313" key="1">
    <source>
        <dbReference type="EMBL" id="KAI3724235.1"/>
    </source>
</evidence>
<proteinExistence type="predicted"/>
<reference evidence="2" key="1">
    <citation type="journal article" date="2022" name="Mol. Ecol. Resour.">
        <title>The genomes of chicory, endive, great burdock and yacon provide insights into Asteraceae palaeo-polyploidization history and plant inulin production.</title>
        <authorList>
            <person name="Fan W."/>
            <person name="Wang S."/>
            <person name="Wang H."/>
            <person name="Wang A."/>
            <person name="Jiang F."/>
            <person name="Liu H."/>
            <person name="Zhao H."/>
            <person name="Xu D."/>
            <person name="Zhang Y."/>
        </authorList>
    </citation>
    <scope>NUCLEOTIDE SEQUENCE [LARGE SCALE GENOMIC DNA]</scope>
    <source>
        <strain evidence="2">cv. Punajuju</strain>
    </source>
</reference>
<evidence type="ECO:0000313" key="2">
    <source>
        <dbReference type="Proteomes" id="UP001055811"/>
    </source>
</evidence>
<reference evidence="1 2" key="2">
    <citation type="journal article" date="2022" name="Mol. Ecol. Resour.">
        <title>The genomes of chicory, endive, great burdock and yacon provide insights into Asteraceae paleo-polyploidization history and plant inulin production.</title>
        <authorList>
            <person name="Fan W."/>
            <person name="Wang S."/>
            <person name="Wang H."/>
            <person name="Wang A."/>
            <person name="Jiang F."/>
            <person name="Liu H."/>
            <person name="Zhao H."/>
            <person name="Xu D."/>
            <person name="Zhang Y."/>
        </authorList>
    </citation>
    <scope>NUCLEOTIDE SEQUENCE [LARGE SCALE GENOMIC DNA]</scope>
    <source>
        <strain evidence="2">cv. Punajuju</strain>
        <tissue evidence="1">Leaves</tissue>
    </source>
</reference>
<protein>
    <submittedName>
        <fullName evidence="1">Uncharacterized protein</fullName>
    </submittedName>
</protein>
<dbReference type="EMBL" id="CM042014">
    <property type="protein sequence ID" value="KAI3724235.1"/>
    <property type="molecule type" value="Genomic_DNA"/>
</dbReference>
<gene>
    <name evidence="1" type="ORF">L2E82_36006</name>
</gene>
<organism evidence="1 2">
    <name type="scientific">Cichorium intybus</name>
    <name type="common">Chicory</name>
    <dbReference type="NCBI Taxonomy" id="13427"/>
    <lineage>
        <taxon>Eukaryota</taxon>
        <taxon>Viridiplantae</taxon>
        <taxon>Streptophyta</taxon>
        <taxon>Embryophyta</taxon>
        <taxon>Tracheophyta</taxon>
        <taxon>Spermatophyta</taxon>
        <taxon>Magnoliopsida</taxon>
        <taxon>eudicotyledons</taxon>
        <taxon>Gunneridae</taxon>
        <taxon>Pentapetalae</taxon>
        <taxon>asterids</taxon>
        <taxon>campanulids</taxon>
        <taxon>Asterales</taxon>
        <taxon>Asteraceae</taxon>
        <taxon>Cichorioideae</taxon>
        <taxon>Cichorieae</taxon>
        <taxon>Cichoriinae</taxon>
        <taxon>Cichorium</taxon>
    </lineage>
</organism>
<comment type="caution">
    <text evidence="1">The sequence shown here is derived from an EMBL/GenBank/DDBJ whole genome shotgun (WGS) entry which is preliminary data.</text>
</comment>
<sequence length="443" mass="50780">MIISLSAKNKLGFVDGAIPKPSLTSSDYPNWYRANYMVISWLLNSISKNIAESVLFLQPASEIWSELNQQYKQSSGALLYQIQQQIFSLSQGSESFSSYFTKITKVWDELRVVQNFPPCSYLHDEAASKYFNYLFIDCSIRASTRQITQLKLTIWNSKLNQSHMIGLPDGHDALVEFYGDVRIHDSIVLRKVLYDPLMKSKLALGILGNRINDLYIFDHQSLKSTFNEGVEYYSSQGIVHQKFTPYTPQQNGIVERKHKHILEAACAFYFQAGLSPLYWGECVKTAMFLINRMPTEVLKFKSKQKPDLAHLKSFRCLCFVATTMAGRDKLMPRSQVCVFHGYPHAQKAYRVLNVERQKIFVSRDVKFFEHIFPLHSPNLKHPNPSYSSYIPTLCSDNTDSTSHHSYNPPINPDDIAMNQNAPIPVANTRPTRTRQPPSHLPDY</sequence>
<dbReference type="Proteomes" id="UP001055811">
    <property type="component" value="Linkage Group LG06"/>
</dbReference>
<keyword evidence="2" id="KW-1185">Reference proteome</keyword>
<accession>A0ACB9BQF6</accession>